<dbReference type="AlphaFoldDB" id="A0A067QBR9"/>
<dbReference type="InterPro" id="IPR027417">
    <property type="entry name" value="P-loop_NTPase"/>
</dbReference>
<evidence type="ECO:0000259" key="2">
    <source>
        <dbReference type="SMART" id="SM00382"/>
    </source>
</evidence>
<dbReference type="PANTHER" id="PTHR23389:SF21">
    <property type="entry name" value="ATPASE FAMILY AAA DOMAIN-CONTAINING PROTEIN 5"/>
    <property type="match status" value="1"/>
</dbReference>
<accession>A0A067QBR9</accession>
<dbReference type="PANTHER" id="PTHR23389">
    <property type="entry name" value="CHROMOSOME TRANSMISSION FIDELITY FACTOR 18"/>
    <property type="match status" value="1"/>
</dbReference>
<name>A0A067QBR9_9AGAM</name>
<feature type="compositionally biased region" description="Basic residues" evidence="1">
    <location>
        <begin position="26"/>
        <end position="40"/>
    </location>
</feature>
<organism evidence="3 4">
    <name type="scientific">Jaapia argillacea MUCL 33604</name>
    <dbReference type="NCBI Taxonomy" id="933084"/>
    <lineage>
        <taxon>Eukaryota</taxon>
        <taxon>Fungi</taxon>
        <taxon>Dikarya</taxon>
        <taxon>Basidiomycota</taxon>
        <taxon>Agaricomycotina</taxon>
        <taxon>Agaricomycetes</taxon>
        <taxon>Agaricomycetidae</taxon>
        <taxon>Jaapiales</taxon>
        <taxon>Jaapiaceae</taxon>
        <taxon>Jaapia</taxon>
    </lineage>
</organism>
<keyword evidence="4" id="KW-1185">Reference proteome</keyword>
<dbReference type="InParanoid" id="A0A067QBR9"/>
<feature type="domain" description="AAA+ ATPase" evidence="2">
    <location>
        <begin position="113"/>
        <end position="265"/>
    </location>
</feature>
<dbReference type="GO" id="GO:0005524">
    <property type="term" value="F:ATP binding"/>
    <property type="evidence" value="ECO:0007669"/>
    <property type="project" value="InterPro"/>
</dbReference>
<dbReference type="GO" id="GO:0005634">
    <property type="term" value="C:nucleus"/>
    <property type="evidence" value="ECO:0007669"/>
    <property type="project" value="TreeGrafter"/>
</dbReference>
<reference evidence="4" key="1">
    <citation type="journal article" date="2014" name="Proc. Natl. Acad. Sci. U.S.A.">
        <title>Extensive sampling of basidiomycete genomes demonstrates inadequacy of the white-rot/brown-rot paradigm for wood decay fungi.</title>
        <authorList>
            <person name="Riley R."/>
            <person name="Salamov A.A."/>
            <person name="Brown D.W."/>
            <person name="Nagy L.G."/>
            <person name="Floudas D."/>
            <person name="Held B.W."/>
            <person name="Levasseur A."/>
            <person name="Lombard V."/>
            <person name="Morin E."/>
            <person name="Otillar R."/>
            <person name="Lindquist E.A."/>
            <person name="Sun H."/>
            <person name="LaButti K.M."/>
            <person name="Schmutz J."/>
            <person name="Jabbour D."/>
            <person name="Luo H."/>
            <person name="Baker S.E."/>
            <person name="Pisabarro A.G."/>
            <person name="Walton J.D."/>
            <person name="Blanchette R.A."/>
            <person name="Henrissat B."/>
            <person name="Martin F."/>
            <person name="Cullen D."/>
            <person name="Hibbett D.S."/>
            <person name="Grigoriev I.V."/>
        </authorList>
    </citation>
    <scope>NUCLEOTIDE SEQUENCE [LARGE SCALE GENOMIC DNA]</scope>
    <source>
        <strain evidence="4">MUCL 33604</strain>
    </source>
</reference>
<evidence type="ECO:0000256" key="1">
    <source>
        <dbReference type="SAM" id="MobiDB-lite"/>
    </source>
</evidence>
<dbReference type="OrthoDB" id="9996895at2759"/>
<dbReference type="InterPro" id="IPR003959">
    <property type="entry name" value="ATPase_AAA_core"/>
</dbReference>
<dbReference type="Pfam" id="PF00004">
    <property type="entry name" value="AAA"/>
    <property type="match status" value="1"/>
</dbReference>
<dbReference type="STRING" id="933084.A0A067QBR9"/>
<dbReference type="InterPro" id="IPR003593">
    <property type="entry name" value="AAA+_ATPase"/>
</dbReference>
<evidence type="ECO:0000313" key="3">
    <source>
        <dbReference type="EMBL" id="KDQ64508.1"/>
    </source>
</evidence>
<dbReference type="SUPFAM" id="SSF52540">
    <property type="entry name" value="P-loop containing nucleoside triphosphate hydrolases"/>
    <property type="match status" value="1"/>
</dbReference>
<dbReference type="GO" id="GO:0003677">
    <property type="term" value="F:DNA binding"/>
    <property type="evidence" value="ECO:0007669"/>
    <property type="project" value="TreeGrafter"/>
</dbReference>
<feature type="region of interest" description="Disordered" evidence="1">
    <location>
        <begin position="1"/>
        <end position="63"/>
    </location>
</feature>
<protein>
    <recommendedName>
        <fullName evidence="2">AAA+ ATPase domain-containing protein</fullName>
    </recommendedName>
</protein>
<gene>
    <name evidence="3" type="ORF">JAAARDRAFT_118239</name>
</gene>
<proteinExistence type="predicted"/>
<dbReference type="EMBL" id="KL197709">
    <property type="protein sequence ID" value="KDQ64508.1"/>
    <property type="molecule type" value="Genomic_DNA"/>
</dbReference>
<dbReference type="GO" id="GO:0016887">
    <property type="term" value="F:ATP hydrolysis activity"/>
    <property type="evidence" value="ECO:0007669"/>
    <property type="project" value="InterPro"/>
</dbReference>
<feature type="compositionally biased region" description="Acidic residues" evidence="1">
    <location>
        <begin position="47"/>
        <end position="63"/>
    </location>
</feature>
<sequence>MDDLDDSKGKNRGKKRSKKTEDNRPLKRRRVIRSVPKKGNKQQTAGSDDEDEDDWIVDDNEIDGEDDVPIFEDTSLPFFQSLHPTLPNPSPEAVGDLDDDGPKLQVPNNFLKLYNTILLTGPPGSGKTAAVYACAQELEWEVFEVYPGIGKRSGANLERLIGEVGKNHVLGRSRSANSSALEILGVHDEQTDDFHEHPVPPTTDPAIRQSLILLEEVDVIFKDDTNFWDAVVQLIAKSRRPVILTCNGKIMLVDVSFIKLNKLPLPLQAILTFTPSPPSLAASYLQAISLREGFLVNRKTALSLFDSSREPAPPDYCDATCSRLARVSQTPDLRRAIHHLQFWHSADSCDYTPSSQGRCASEANTPAEMEQGHDALALGVAGRDITQNPQKHLRSLHRLYQHIEAASFVDSNLCRRSLQTPEVRLLLK</sequence>
<dbReference type="SMART" id="SM00382">
    <property type="entry name" value="AAA"/>
    <property type="match status" value="1"/>
</dbReference>
<dbReference type="Proteomes" id="UP000027265">
    <property type="component" value="Unassembled WGS sequence"/>
</dbReference>
<evidence type="ECO:0000313" key="4">
    <source>
        <dbReference type="Proteomes" id="UP000027265"/>
    </source>
</evidence>
<dbReference type="HOGENOM" id="CLU_641024_0_0_1"/>
<dbReference type="Gene3D" id="3.40.50.300">
    <property type="entry name" value="P-loop containing nucleotide triphosphate hydrolases"/>
    <property type="match status" value="1"/>
</dbReference>